<evidence type="ECO:0000256" key="4">
    <source>
        <dbReference type="SAM" id="MobiDB-lite"/>
    </source>
</evidence>
<proteinExistence type="predicted"/>
<dbReference type="SMART" id="SM00797">
    <property type="entry name" value="AHS2"/>
    <property type="match status" value="1"/>
</dbReference>
<feature type="compositionally biased region" description="Acidic residues" evidence="4">
    <location>
        <begin position="531"/>
        <end position="543"/>
    </location>
</feature>
<accession>A0ABW4PZA8</accession>
<dbReference type="Pfam" id="PF02626">
    <property type="entry name" value="CT_A_B"/>
    <property type="match status" value="2"/>
</dbReference>
<reference evidence="8" key="1">
    <citation type="journal article" date="2019" name="Int. J. Syst. Evol. Microbiol.">
        <title>The Global Catalogue of Microorganisms (GCM) 10K type strain sequencing project: providing services to taxonomists for standard genome sequencing and annotation.</title>
        <authorList>
            <consortium name="The Broad Institute Genomics Platform"/>
            <consortium name="The Broad Institute Genome Sequencing Center for Infectious Disease"/>
            <person name="Wu L."/>
            <person name="Ma J."/>
        </authorList>
    </citation>
    <scope>NUCLEOTIDE SEQUENCE [LARGE SCALE GENOMIC DNA]</scope>
    <source>
        <strain evidence="8">JCM 11650</strain>
    </source>
</reference>
<evidence type="ECO:0000256" key="1">
    <source>
        <dbReference type="ARBA" id="ARBA00022741"/>
    </source>
</evidence>
<evidence type="ECO:0000259" key="5">
    <source>
        <dbReference type="SMART" id="SM00796"/>
    </source>
</evidence>
<dbReference type="PANTHER" id="PTHR43309">
    <property type="entry name" value="5-OXOPROLINASE SUBUNIT C"/>
    <property type="match status" value="1"/>
</dbReference>
<feature type="compositionally biased region" description="Low complexity" evidence="4">
    <location>
        <begin position="483"/>
        <end position="492"/>
    </location>
</feature>
<dbReference type="Pfam" id="PF02682">
    <property type="entry name" value="CT_C_D"/>
    <property type="match status" value="1"/>
</dbReference>
<feature type="domain" description="Carboxyltransferase" evidence="6">
    <location>
        <begin position="336"/>
        <end position="674"/>
    </location>
</feature>
<evidence type="ECO:0000313" key="8">
    <source>
        <dbReference type="Proteomes" id="UP001597280"/>
    </source>
</evidence>
<gene>
    <name evidence="7" type="ORF">ACFSDA_06785</name>
</gene>
<dbReference type="InterPro" id="IPR003778">
    <property type="entry name" value="CT_A_B"/>
</dbReference>
<feature type="region of interest" description="Disordered" evidence="4">
    <location>
        <begin position="222"/>
        <end position="245"/>
    </location>
</feature>
<keyword evidence="3" id="KW-0067">ATP-binding</keyword>
<feature type="domain" description="Carboxyltransferase" evidence="5">
    <location>
        <begin position="11"/>
        <end position="204"/>
    </location>
</feature>
<evidence type="ECO:0000259" key="6">
    <source>
        <dbReference type="SMART" id="SM00797"/>
    </source>
</evidence>
<sequence length="674" mass="67189">MSPGEHLPPPQDLRPAGEAAVLAVYPDTADVLGAASAVRALAPAALADLVPAERTLLLRGTSGADARTLAALLEHLPPAPAEDAAAQEVEIPVVYDGEDLAETAALLGLEVPALVTAHTGTLWTAAFGGFAPGFSYLVPQAEGEGPRWQVPRRSSPRTTVPPGSVALAAGYCGVYPRSSPGGWQLVGRTDVTLFDPERTPPALLAPGTRVHFRARRDRVLAGSAAGPTAAPAGARPRGLAGTPVGAAATSGAASALELARREAAAARERLAALRAAPRRPEAGDPGSRGVSGREAARERSAGRTGVLPVAAGRSLEVLAPGPLLLVEDAGRPGRASIGVSSSGAFDRGALVSANLAVGNPPHAAALEGLLGPLRLRASAPLVIALAGAPAPVTILRGDPDEEDREVPAGVSGGRAFALDAGDELTIGPAASGLRIVLAVRGGITGVVGAGGIGQDDGAQGRDADGGGVQGPVLGSLSRDTLSGLGPAPLGAGDQLGISPEHGLDAVPALGAGPVAGPDADSAVGPASGTEHDDDSDSDSDDPAADPAPAPRPPLEVPVVLGPRDVLLGEAAVRALRTTTWTVRSDSDRVGVRLDGPPLPVPEGAATLPSEAMLPGAVQVPPSGLPVVFGPDHPTTGGYPVIGVVTRAGLDQLAQAAPGTRLRLVAVDPLRVRSR</sequence>
<feature type="compositionally biased region" description="Pro residues" evidence="4">
    <location>
        <begin position="545"/>
        <end position="555"/>
    </location>
</feature>
<evidence type="ECO:0000256" key="2">
    <source>
        <dbReference type="ARBA" id="ARBA00022801"/>
    </source>
</evidence>
<evidence type="ECO:0000256" key="3">
    <source>
        <dbReference type="ARBA" id="ARBA00022840"/>
    </source>
</evidence>
<feature type="region of interest" description="Disordered" evidence="4">
    <location>
        <begin position="448"/>
        <end position="557"/>
    </location>
</feature>
<feature type="compositionally biased region" description="Low complexity" evidence="4">
    <location>
        <begin position="504"/>
        <end position="522"/>
    </location>
</feature>
<dbReference type="InterPro" id="IPR029000">
    <property type="entry name" value="Cyclophilin-like_dom_sf"/>
</dbReference>
<dbReference type="Gene3D" id="2.40.100.10">
    <property type="entry name" value="Cyclophilin-like"/>
    <property type="match status" value="2"/>
</dbReference>
<dbReference type="Proteomes" id="UP001597280">
    <property type="component" value="Unassembled WGS sequence"/>
</dbReference>
<dbReference type="RefSeq" id="WP_343903993.1">
    <property type="nucleotide sequence ID" value="NZ_BAAAIS010000002.1"/>
</dbReference>
<dbReference type="SMART" id="SM00796">
    <property type="entry name" value="AHS1"/>
    <property type="match status" value="1"/>
</dbReference>
<dbReference type="EMBL" id="JBHUFL010000002">
    <property type="protein sequence ID" value="MFD1834781.1"/>
    <property type="molecule type" value="Genomic_DNA"/>
</dbReference>
<dbReference type="PANTHER" id="PTHR43309:SF3">
    <property type="entry name" value="5-OXOPROLINASE SUBUNIT C"/>
    <property type="match status" value="1"/>
</dbReference>
<keyword evidence="2" id="KW-0378">Hydrolase</keyword>
<dbReference type="InterPro" id="IPR052708">
    <property type="entry name" value="PxpC"/>
</dbReference>
<name>A0ABW4PZA8_9MICO</name>
<protein>
    <submittedName>
        <fullName evidence="7">Carboxyltransferase domain-containing protein</fullName>
    </submittedName>
</protein>
<feature type="region of interest" description="Disordered" evidence="4">
    <location>
        <begin position="272"/>
        <end position="304"/>
    </location>
</feature>
<keyword evidence="1" id="KW-0547">Nucleotide-binding</keyword>
<evidence type="ECO:0000313" key="7">
    <source>
        <dbReference type="EMBL" id="MFD1834781.1"/>
    </source>
</evidence>
<dbReference type="InterPro" id="IPR003833">
    <property type="entry name" value="CT_C_D"/>
</dbReference>
<comment type="caution">
    <text evidence="7">The sequence shown here is derived from an EMBL/GenBank/DDBJ whole genome shotgun (WGS) entry which is preliminary data.</text>
</comment>
<keyword evidence="8" id="KW-1185">Reference proteome</keyword>
<organism evidence="7 8">
    <name type="scientific">Brachybacterium rhamnosum</name>
    <dbReference type="NCBI Taxonomy" id="173361"/>
    <lineage>
        <taxon>Bacteria</taxon>
        <taxon>Bacillati</taxon>
        <taxon>Actinomycetota</taxon>
        <taxon>Actinomycetes</taxon>
        <taxon>Micrococcales</taxon>
        <taxon>Dermabacteraceae</taxon>
        <taxon>Brachybacterium</taxon>
    </lineage>
</organism>
<dbReference type="Gene3D" id="3.30.1360.40">
    <property type="match status" value="1"/>
</dbReference>
<dbReference type="SUPFAM" id="SSF50891">
    <property type="entry name" value="Cyclophilin-like"/>
    <property type="match status" value="2"/>
</dbReference>